<dbReference type="Proteomes" id="UP000295517">
    <property type="component" value="Chromosome"/>
</dbReference>
<gene>
    <name evidence="2" type="ORF">E3983_10720</name>
</gene>
<feature type="chain" id="PRO_5043791142" evidence="1">
    <location>
        <begin position="20"/>
        <end position="122"/>
    </location>
</feature>
<feature type="signal peptide" evidence="1">
    <location>
        <begin position="1"/>
        <end position="19"/>
    </location>
</feature>
<accession>A0AAX1EI29</accession>
<organism evidence="2 3">
    <name type="scientific">Legionella israelensis</name>
    <dbReference type="NCBI Taxonomy" id="454"/>
    <lineage>
        <taxon>Bacteria</taxon>
        <taxon>Pseudomonadati</taxon>
        <taxon>Pseudomonadota</taxon>
        <taxon>Gammaproteobacteria</taxon>
        <taxon>Legionellales</taxon>
        <taxon>Legionellaceae</taxon>
        <taxon>Legionella</taxon>
    </lineage>
</organism>
<evidence type="ECO:0000313" key="3">
    <source>
        <dbReference type="Proteomes" id="UP000295517"/>
    </source>
</evidence>
<name>A0AAX1EI29_9GAMM</name>
<proteinExistence type="predicted"/>
<sequence>MFRSIAFFLLFLLAGDVTAAALEAQPSAIKYEFLPNKPVIMTNSTSKNIQMWCEMHVDSYADNTFYIKQLRGRGEVNGTTLNTGNSMNISVKQLQTMQIVINANSQIQFTSLSSYVISAIYH</sequence>
<protein>
    <submittedName>
        <fullName evidence="2">Uncharacterized protein</fullName>
    </submittedName>
</protein>
<dbReference type="AlphaFoldDB" id="A0AAX1EI29"/>
<evidence type="ECO:0000256" key="1">
    <source>
        <dbReference type="SAM" id="SignalP"/>
    </source>
</evidence>
<dbReference type="EMBL" id="CP038254">
    <property type="protein sequence ID" value="QBR84785.1"/>
    <property type="molecule type" value="Genomic_DNA"/>
</dbReference>
<dbReference type="RefSeq" id="WP_135060965.1">
    <property type="nucleotide sequence ID" value="NZ_CP038254.1"/>
</dbReference>
<keyword evidence="1" id="KW-0732">Signal</keyword>
<reference evidence="2 3" key="1">
    <citation type="submission" date="2019-03" db="EMBL/GenBank/DDBJ databases">
        <title>Diverse conjugative elements silence natural transformation in Legionella species.</title>
        <authorList>
            <person name="Durieux I."/>
            <person name="Ginevra C."/>
            <person name="Attaiech L."/>
            <person name="Picq K."/>
            <person name="Juan P.A."/>
            <person name="Jarraud S."/>
            <person name="Charpentier X."/>
        </authorList>
    </citation>
    <scope>NUCLEOTIDE SEQUENCE [LARGE SCALE GENOMIC DNA]</scope>
    <source>
        <strain evidence="2 3">HL-0427-4011</strain>
    </source>
</reference>
<evidence type="ECO:0000313" key="2">
    <source>
        <dbReference type="EMBL" id="QBR84785.1"/>
    </source>
</evidence>